<dbReference type="Pfam" id="PF00356">
    <property type="entry name" value="LacI"/>
    <property type="match status" value="1"/>
</dbReference>
<dbReference type="InterPro" id="IPR000843">
    <property type="entry name" value="HTH_LacI"/>
</dbReference>
<dbReference type="GO" id="GO:0003677">
    <property type="term" value="F:DNA binding"/>
    <property type="evidence" value="ECO:0007669"/>
    <property type="project" value="UniProtKB-KW"/>
</dbReference>
<sequence>MASIKDVAKLSEVSVATVSRVLNDKGYVSEDTRKKVEQAIAELNYRPNEVARSLFKKQSKTIGLIVPDITNPYFPELAKAVEDTAMKLGYTMILCNSDEDIEKEQRYLDILLQKYVDGIIVFSNTLSMDQIRKLNIPIVSIDREISKDLPTIVVNNKKGAKLASSFLREKGCKRIAHLRGPYGIVNADERYAGYMDVVAEEEWFHEGYIVNGDYDMHSSIEATTELLRLHPEIDGIFAASDTMAIGAIKAVHKLGMKVPEDISIIGFNGIRLSEATTPELTTIVQPIYELGETALTMLVKLIEQQPMEEIFYKLDVHLVEREST</sequence>
<dbReference type="CDD" id="cd01392">
    <property type="entry name" value="HTH_LacI"/>
    <property type="match status" value="1"/>
</dbReference>
<dbReference type="PANTHER" id="PTHR30146">
    <property type="entry name" value="LACI-RELATED TRANSCRIPTIONAL REPRESSOR"/>
    <property type="match status" value="1"/>
</dbReference>
<dbReference type="SMART" id="SM00354">
    <property type="entry name" value="HTH_LACI"/>
    <property type="match status" value="1"/>
</dbReference>
<dbReference type="Gene3D" id="3.40.50.2300">
    <property type="match status" value="2"/>
</dbReference>
<evidence type="ECO:0000313" key="6">
    <source>
        <dbReference type="EMBL" id="MED4402196.1"/>
    </source>
</evidence>
<comment type="caution">
    <text evidence="6">The sequence shown here is derived from an EMBL/GenBank/DDBJ whole genome shotgun (WGS) entry which is preliminary data.</text>
</comment>
<evidence type="ECO:0000259" key="5">
    <source>
        <dbReference type="PROSITE" id="PS50932"/>
    </source>
</evidence>
<dbReference type="SUPFAM" id="SSF47413">
    <property type="entry name" value="lambda repressor-like DNA-binding domains"/>
    <property type="match status" value="1"/>
</dbReference>
<organism evidence="6 7">
    <name type="scientific">Metabacillus fastidiosus</name>
    <dbReference type="NCBI Taxonomy" id="1458"/>
    <lineage>
        <taxon>Bacteria</taxon>
        <taxon>Bacillati</taxon>
        <taxon>Bacillota</taxon>
        <taxon>Bacilli</taxon>
        <taxon>Bacillales</taxon>
        <taxon>Bacillaceae</taxon>
        <taxon>Metabacillus</taxon>
    </lineage>
</organism>
<dbReference type="InterPro" id="IPR028082">
    <property type="entry name" value="Peripla_BP_I"/>
</dbReference>
<dbReference type="Proteomes" id="UP001342826">
    <property type="component" value="Unassembled WGS sequence"/>
</dbReference>
<evidence type="ECO:0000256" key="3">
    <source>
        <dbReference type="ARBA" id="ARBA00023125"/>
    </source>
</evidence>
<accession>A0ABU6NYT5</accession>
<evidence type="ECO:0000256" key="4">
    <source>
        <dbReference type="ARBA" id="ARBA00023163"/>
    </source>
</evidence>
<dbReference type="CDD" id="cd06291">
    <property type="entry name" value="PBP1_Qymf-like"/>
    <property type="match status" value="1"/>
</dbReference>
<evidence type="ECO:0000313" key="7">
    <source>
        <dbReference type="Proteomes" id="UP001342826"/>
    </source>
</evidence>
<dbReference type="Gene3D" id="1.10.260.40">
    <property type="entry name" value="lambda repressor-like DNA-binding domains"/>
    <property type="match status" value="1"/>
</dbReference>
<dbReference type="GeneID" id="301140323"/>
<reference evidence="6 7" key="1">
    <citation type="submission" date="2023-03" db="EMBL/GenBank/DDBJ databases">
        <title>Bacillus Genome Sequencing.</title>
        <authorList>
            <person name="Dunlap C."/>
        </authorList>
    </citation>
    <scope>NUCLEOTIDE SEQUENCE [LARGE SCALE GENOMIC DNA]</scope>
    <source>
        <strain evidence="6 7">NRS-1717</strain>
    </source>
</reference>
<keyword evidence="2" id="KW-0805">Transcription regulation</keyword>
<dbReference type="PROSITE" id="PS00356">
    <property type="entry name" value="HTH_LACI_1"/>
    <property type="match status" value="1"/>
</dbReference>
<evidence type="ECO:0000256" key="1">
    <source>
        <dbReference type="ARBA" id="ARBA00022491"/>
    </source>
</evidence>
<keyword evidence="7" id="KW-1185">Reference proteome</keyword>
<proteinExistence type="predicted"/>
<protein>
    <submittedName>
        <fullName evidence="6">LacI family DNA-binding transcriptional regulator</fullName>
    </submittedName>
</protein>
<dbReference type="Pfam" id="PF00532">
    <property type="entry name" value="Peripla_BP_1"/>
    <property type="match status" value="1"/>
</dbReference>
<dbReference type="SUPFAM" id="SSF53822">
    <property type="entry name" value="Periplasmic binding protein-like I"/>
    <property type="match status" value="1"/>
</dbReference>
<feature type="domain" description="HTH lacI-type" evidence="5">
    <location>
        <begin position="2"/>
        <end position="56"/>
    </location>
</feature>
<gene>
    <name evidence="6" type="ORF">P9271_12805</name>
</gene>
<dbReference type="InterPro" id="IPR010982">
    <property type="entry name" value="Lambda_DNA-bd_dom_sf"/>
</dbReference>
<keyword evidence="1" id="KW-0678">Repressor</keyword>
<name>A0ABU6NYT5_9BACI</name>
<keyword evidence="3 6" id="KW-0238">DNA-binding</keyword>
<evidence type="ECO:0000256" key="2">
    <source>
        <dbReference type="ARBA" id="ARBA00023015"/>
    </source>
</evidence>
<dbReference type="InterPro" id="IPR001761">
    <property type="entry name" value="Peripla_BP/Lac1_sug-bd_dom"/>
</dbReference>
<dbReference type="RefSeq" id="WP_066226985.1">
    <property type="nucleotide sequence ID" value="NZ_JARTFQ010000016.1"/>
</dbReference>
<dbReference type="PANTHER" id="PTHR30146:SF95">
    <property type="entry name" value="RIBOSE OPERON REPRESSOR"/>
    <property type="match status" value="1"/>
</dbReference>
<dbReference type="EMBL" id="JARTFS010000010">
    <property type="protein sequence ID" value="MED4402196.1"/>
    <property type="molecule type" value="Genomic_DNA"/>
</dbReference>
<keyword evidence="4" id="KW-0804">Transcription</keyword>
<dbReference type="PROSITE" id="PS50932">
    <property type="entry name" value="HTH_LACI_2"/>
    <property type="match status" value="1"/>
</dbReference>